<dbReference type="Pfam" id="PF07690">
    <property type="entry name" value="MFS_1"/>
    <property type="match status" value="1"/>
</dbReference>
<dbReference type="KEGG" id="tim:GMBLW1_22180"/>
<proteinExistence type="predicted"/>
<reference evidence="9" key="1">
    <citation type="submission" date="2019-04" db="EMBL/GenBank/DDBJ databases">
        <authorList>
            <consortium name="Science for Life Laboratories"/>
        </authorList>
    </citation>
    <scope>NUCLEOTIDE SEQUENCE</scope>
    <source>
        <strain evidence="9">MBLW1</strain>
    </source>
</reference>
<keyword evidence="3" id="KW-1003">Cell membrane</keyword>
<dbReference type="GO" id="GO:0022857">
    <property type="term" value="F:transmembrane transporter activity"/>
    <property type="evidence" value="ECO:0007669"/>
    <property type="project" value="InterPro"/>
</dbReference>
<keyword evidence="2" id="KW-0813">Transport</keyword>
<dbReference type="RefSeq" id="WP_162656995.1">
    <property type="nucleotide sequence ID" value="NZ_LR593887.1"/>
</dbReference>
<evidence type="ECO:0000256" key="5">
    <source>
        <dbReference type="ARBA" id="ARBA00022989"/>
    </source>
</evidence>
<feature type="transmembrane region" description="Helical" evidence="8">
    <location>
        <begin position="196"/>
        <end position="216"/>
    </location>
</feature>
<dbReference type="InterPro" id="IPR011701">
    <property type="entry name" value="MFS"/>
</dbReference>
<feature type="transmembrane region" description="Helical" evidence="8">
    <location>
        <begin position="99"/>
        <end position="117"/>
    </location>
</feature>
<feature type="transmembrane region" description="Helical" evidence="8">
    <location>
        <begin position="314"/>
        <end position="332"/>
    </location>
</feature>
<evidence type="ECO:0008006" key="11">
    <source>
        <dbReference type="Google" id="ProtNLM"/>
    </source>
</evidence>
<dbReference type="GO" id="GO:0005886">
    <property type="term" value="C:plasma membrane"/>
    <property type="evidence" value="ECO:0007669"/>
    <property type="project" value="UniProtKB-SubCell"/>
</dbReference>
<evidence type="ECO:0000313" key="10">
    <source>
        <dbReference type="Proteomes" id="UP000464378"/>
    </source>
</evidence>
<dbReference type="PANTHER" id="PTHR43266:SF2">
    <property type="entry name" value="MAJOR FACILITATOR SUPERFAMILY (MFS) PROFILE DOMAIN-CONTAINING PROTEIN"/>
    <property type="match status" value="1"/>
</dbReference>
<feature type="transmembrane region" description="Helical" evidence="8">
    <location>
        <begin position="30"/>
        <end position="56"/>
    </location>
</feature>
<feature type="transmembrane region" description="Helical" evidence="8">
    <location>
        <begin position="129"/>
        <end position="148"/>
    </location>
</feature>
<keyword evidence="6 8" id="KW-0472">Membrane</keyword>
<evidence type="ECO:0000256" key="6">
    <source>
        <dbReference type="ARBA" id="ARBA00023136"/>
    </source>
</evidence>
<sequence length="715" mass="77969">MSSAGSIPPATTPAPTREFQPADSLRSRTFIGLLIAQFLAAFNDQAIHASAMFFAINTATMTETEAISLMPILFYLPWALFCTLAGYLSDRYSKQYSLISWKIVEVAITALAIFGFWLGRNGSPSTGTWIVLSTVFLMGTHSAFFVPAKYGVMPEILQPQLLSRGNGLLESLSFLAVILGTVFGGVLSYWFQGREVIIGVILCGLAIIGAVASFLIQRMPAANPNVSFPPYLFGPLIGNLKTLFSIKPLRLTVIGIAFFTFVVAFMRQSIYMLGESQNPRWNELKTSAIVGTVALGIGLGSPLAGWLSGRKVELGLIPLGIIGMIVGCLIAAFNLDTIPYLVVCIVLIGFATGFYLVPLYTLLQYRAPKTSKGNMIATSNFINVTGAILSSALFFALVFTAKQVGFVEQIPTKDEFVGEVRELNISHGRPVGFRIEGKPIDKPDDVGRIISRGVLLPPPEDTTPEDLTAMFDPSDTRESTIIESEPAITQGSRVVVATYTLRNVPHYVLRPEGSDPKPAFDAHHLPRFLFIGAGLMSGLILIVLTWQLRDLLSRSRWVLKSLGKPGVHVTDSKYLPSSGPVVLATNATQPQAQQTIISATDRYTHFFGTDQRDESHIQEAVRIIQRGDLVGISITGRTDDQKTSRFLSEILKRTQAQIVPVFFGQGRERLPVASVDKPAKLRAIVRIVFGPGIQLTSSAAVREAIEQAGRRQMDI</sequence>
<dbReference type="PANTHER" id="PTHR43266">
    <property type="entry name" value="MACROLIDE-EFFLUX PROTEIN"/>
    <property type="match status" value="1"/>
</dbReference>
<dbReference type="FunCoup" id="A0A6C2YLF0">
    <property type="interactions" value="20"/>
</dbReference>
<keyword evidence="9" id="KW-0808">Transferase</keyword>
<keyword evidence="10" id="KW-1185">Reference proteome</keyword>
<accession>A0A6C2YLF0</accession>
<evidence type="ECO:0000256" key="4">
    <source>
        <dbReference type="ARBA" id="ARBA00022692"/>
    </source>
</evidence>
<feature type="transmembrane region" description="Helical" evidence="8">
    <location>
        <begin position="168"/>
        <end position="190"/>
    </location>
</feature>
<evidence type="ECO:0000256" key="7">
    <source>
        <dbReference type="SAM" id="MobiDB-lite"/>
    </source>
</evidence>
<evidence type="ECO:0000256" key="3">
    <source>
        <dbReference type="ARBA" id="ARBA00022475"/>
    </source>
</evidence>
<evidence type="ECO:0000256" key="8">
    <source>
        <dbReference type="SAM" id="Phobius"/>
    </source>
</evidence>
<dbReference type="Gene3D" id="1.20.1250.20">
    <property type="entry name" value="MFS general substrate transporter like domains"/>
    <property type="match status" value="1"/>
</dbReference>
<dbReference type="InParanoid" id="A0A6C2YLF0"/>
<organism evidence="9">
    <name type="scientific">Tuwongella immobilis</name>
    <dbReference type="NCBI Taxonomy" id="692036"/>
    <lineage>
        <taxon>Bacteria</taxon>
        <taxon>Pseudomonadati</taxon>
        <taxon>Planctomycetota</taxon>
        <taxon>Planctomycetia</taxon>
        <taxon>Gemmatales</taxon>
        <taxon>Gemmataceae</taxon>
        <taxon>Tuwongella</taxon>
    </lineage>
</organism>
<dbReference type="EMBL" id="LR593887">
    <property type="protein sequence ID" value="VTR99314.1"/>
    <property type="molecule type" value="Genomic_DNA"/>
</dbReference>
<dbReference type="GO" id="GO:0016746">
    <property type="term" value="F:acyltransferase activity"/>
    <property type="evidence" value="ECO:0007669"/>
    <property type="project" value="UniProtKB-KW"/>
</dbReference>
<dbReference type="SUPFAM" id="SSF103473">
    <property type="entry name" value="MFS general substrate transporter"/>
    <property type="match status" value="1"/>
</dbReference>
<evidence type="ECO:0000256" key="1">
    <source>
        <dbReference type="ARBA" id="ARBA00004651"/>
    </source>
</evidence>
<dbReference type="Proteomes" id="UP000464378">
    <property type="component" value="Chromosome"/>
</dbReference>
<dbReference type="AlphaFoldDB" id="A0A6C2YLF0"/>
<comment type="subcellular location">
    <subcellularLocation>
        <location evidence="1">Cell membrane</location>
        <topology evidence="1">Multi-pass membrane protein</topology>
    </subcellularLocation>
</comment>
<feature type="transmembrane region" description="Helical" evidence="8">
    <location>
        <begin position="68"/>
        <end position="87"/>
    </location>
</feature>
<keyword evidence="9" id="KW-0012">Acyltransferase</keyword>
<protein>
    <recommendedName>
        <fullName evidence="11">Major facilitator superfamily (MFS) profile domain-containing protein</fullName>
    </recommendedName>
</protein>
<name>A0A6C2YLF0_9BACT</name>
<feature type="transmembrane region" description="Helical" evidence="8">
    <location>
        <begin position="249"/>
        <end position="266"/>
    </location>
</feature>
<dbReference type="EMBL" id="LR586016">
    <property type="protein sequence ID" value="VIP01742.1"/>
    <property type="molecule type" value="Genomic_DNA"/>
</dbReference>
<gene>
    <name evidence="9" type="ORF">GMBLW1_22180</name>
</gene>
<feature type="transmembrane region" description="Helical" evidence="8">
    <location>
        <begin position="338"/>
        <end position="360"/>
    </location>
</feature>
<keyword evidence="5 8" id="KW-1133">Transmembrane helix</keyword>
<evidence type="ECO:0000256" key="2">
    <source>
        <dbReference type="ARBA" id="ARBA00022448"/>
    </source>
</evidence>
<feature type="transmembrane region" description="Helical" evidence="8">
    <location>
        <begin position="528"/>
        <end position="546"/>
    </location>
</feature>
<keyword evidence="4 8" id="KW-0812">Transmembrane</keyword>
<feature type="transmembrane region" description="Helical" evidence="8">
    <location>
        <begin position="381"/>
        <end position="401"/>
    </location>
</feature>
<feature type="transmembrane region" description="Helical" evidence="8">
    <location>
        <begin position="286"/>
        <end position="307"/>
    </location>
</feature>
<evidence type="ECO:0000313" key="9">
    <source>
        <dbReference type="EMBL" id="VIP01742.1"/>
    </source>
</evidence>
<dbReference type="InterPro" id="IPR036259">
    <property type="entry name" value="MFS_trans_sf"/>
</dbReference>
<feature type="region of interest" description="Disordered" evidence="7">
    <location>
        <begin position="1"/>
        <end position="21"/>
    </location>
</feature>
<dbReference type="CDD" id="cd06173">
    <property type="entry name" value="MFS_MefA_like"/>
    <property type="match status" value="1"/>
</dbReference>